<keyword evidence="7" id="KW-0496">Mitochondrion</keyword>
<evidence type="ECO:0000256" key="5">
    <source>
        <dbReference type="ARBA" id="ARBA00022737"/>
    </source>
</evidence>
<proteinExistence type="inferred from homology"/>
<evidence type="ECO:0000256" key="9">
    <source>
        <dbReference type="PROSITE-ProRule" id="PRU00282"/>
    </source>
</evidence>
<sequence length="300" mass="32322">MISDSHAENKAAGFSHVKDGIIDLAAGTAGGIANVYAGQPLDTVKVKMQAFPHLYPNWISCTTQTFKLEGFRGLYAGTVPALVANIAENAVLFTAYGYCQKVVAMVAGKDNPLEMSPILNACAGSFAAVFAAGVLCPTELVKCKLQAQAELNPLAKHNAFQICRQMYQINGVRSFFVGMTPTLVREVPGYFSFFGAYEFSRYMFTPPGKTKDDIGLARTACSGAIGGMTLWTLAFPADVIKSRMQVTGTGSFGSVFFNILKHEGVRALYKGLAPTLIRTCAASSCLFIAYENTKRFLHTL</sequence>
<evidence type="ECO:0000256" key="4">
    <source>
        <dbReference type="ARBA" id="ARBA00022692"/>
    </source>
</evidence>
<accession>A0A7E4VM55</accession>
<keyword evidence="3 10" id="KW-0813">Transport</keyword>
<evidence type="ECO:0000256" key="10">
    <source>
        <dbReference type="RuleBase" id="RU000488"/>
    </source>
</evidence>
<protein>
    <submittedName>
        <fullName evidence="12">Mitochondrial ornithine transporter 1</fullName>
    </submittedName>
</protein>
<dbReference type="Gene3D" id="1.50.40.10">
    <property type="entry name" value="Mitochondrial carrier domain"/>
    <property type="match status" value="1"/>
</dbReference>
<evidence type="ECO:0000256" key="7">
    <source>
        <dbReference type="ARBA" id="ARBA00023128"/>
    </source>
</evidence>
<evidence type="ECO:0000256" key="3">
    <source>
        <dbReference type="ARBA" id="ARBA00022448"/>
    </source>
</evidence>
<evidence type="ECO:0000313" key="12">
    <source>
        <dbReference type="WBParaSite" id="Pan_g22587.t1"/>
    </source>
</evidence>
<name>A0A7E4VM55_PANRE</name>
<keyword evidence="4 9" id="KW-0812">Transmembrane</keyword>
<dbReference type="PANTHER" id="PTHR45624:SF12">
    <property type="entry name" value="MITOCHONDRIAL ORNITHINE TRANSPORTER 1"/>
    <property type="match status" value="1"/>
</dbReference>
<dbReference type="Pfam" id="PF00153">
    <property type="entry name" value="Mito_carr"/>
    <property type="match status" value="3"/>
</dbReference>
<dbReference type="SUPFAM" id="SSF103506">
    <property type="entry name" value="Mitochondrial carrier"/>
    <property type="match status" value="1"/>
</dbReference>
<keyword evidence="5" id="KW-0677">Repeat</keyword>
<dbReference type="InterPro" id="IPR023395">
    <property type="entry name" value="MCP_dom_sf"/>
</dbReference>
<evidence type="ECO:0000313" key="11">
    <source>
        <dbReference type="Proteomes" id="UP000492821"/>
    </source>
</evidence>
<dbReference type="Proteomes" id="UP000492821">
    <property type="component" value="Unassembled WGS sequence"/>
</dbReference>
<dbReference type="PANTHER" id="PTHR45624">
    <property type="entry name" value="MITOCHONDRIAL BASIC AMINO ACIDS TRANSPORTER-RELATED"/>
    <property type="match status" value="1"/>
</dbReference>
<feature type="repeat" description="Solcar" evidence="9">
    <location>
        <begin position="18"/>
        <end position="102"/>
    </location>
</feature>
<keyword evidence="11" id="KW-1185">Reference proteome</keyword>
<comment type="subcellular location">
    <subcellularLocation>
        <location evidence="1">Mitochondrion membrane</location>
        <topology evidence="1">Multi-pass membrane protein</topology>
    </subcellularLocation>
</comment>
<evidence type="ECO:0000256" key="1">
    <source>
        <dbReference type="ARBA" id="ARBA00004225"/>
    </source>
</evidence>
<dbReference type="AlphaFoldDB" id="A0A7E4VM55"/>
<evidence type="ECO:0000256" key="6">
    <source>
        <dbReference type="ARBA" id="ARBA00022989"/>
    </source>
</evidence>
<keyword evidence="6" id="KW-1133">Transmembrane helix</keyword>
<evidence type="ECO:0000256" key="8">
    <source>
        <dbReference type="ARBA" id="ARBA00023136"/>
    </source>
</evidence>
<reference evidence="12" key="2">
    <citation type="submission" date="2020-10" db="UniProtKB">
        <authorList>
            <consortium name="WormBaseParasite"/>
        </authorList>
    </citation>
    <scope>IDENTIFICATION</scope>
</reference>
<dbReference type="InterPro" id="IPR050567">
    <property type="entry name" value="Mitochondrial_Carrier"/>
</dbReference>
<comment type="similarity">
    <text evidence="2 10">Belongs to the mitochondrial carrier (TC 2.A.29) family.</text>
</comment>
<dbReference type="InterPro" id="IPR018108">
    <property type="entry name" value="MCP_transmembrane"/>
</dbReference>
<reference evidence="11" key="1">
    <citation type="journal article" date="2013" name="Genetics">
        <title>The draft genome and transcriptome of Panagrellus redivivus are shaped by the harsh demands of a free-living lifestyle.</title>
        <authorList>
            <person name="Srinivasan J."/>
            <person name="Dillman A.R."/>
            <person name="Macchietto M.G."/>
            <person name="Heikkinen L."/>
            <person name="Lakso M."/>
            <person name="Fracchia K.M."/>
            <person name="Antoshechkin I."/>
            <person name="Mortazavi A."/>
            <person name="Wong G."/>
            <person name="Sternberg P.W."/>
        </authorList>
    </citation>
    <scope>NUCLEOTIDE SEQUENCE [LARGE SCALE GENOMIC DNA]</scope>
    <source>
        <strain evidence="11">MT8872</strain>
    </source>
</reference>
<feature type="repeat" description="Solcar" evidence="9">
    <location>
        <begin position="115"/>
        <end position="203"/>
    </location>
</feature>
<dbReference type="WBParaSite" id="Pan_g22587.t1">
    <property type="protein sequence ID" value="Pan_g22587.t1"/>
    <property type="gene ID" value="Pan_g22587"/>
</dbReference>
<dbReference type="GO" id="GO:1990575">
    <property type="term" value="P:mitochondrial L-ornithine transmembrane transport"/>
    <property type="evidence" value="ECO:0007669"/>
    <property type="project" value="TreeGrafter"/>
</dbReference>
<dbReference type="GO" id="GO:0031966">
    <property type="term" value="C:mitochondrial membrane"/>
    <property type="evidence" value="ECO:0007669"/>
    <property type="project" value="UniProtKB-SubCell"/>
</dbReference>
<dbReference type="PROSITE" id="PS50920">
    <property type="entry name" value="SOLCAR"/>
    <property type="match status" value="3"/>
</dbReference>
<evidence type="ECO:0000256" key="2">
    <source>
        <dbReference type="ARBA" id="ARBA00006375"/>
    </source>
</evidence>
<dbReference type="FunFam" id="1.50.40.10:FF:000146">
    <property type="entry name" value="Uncharacterized protein, isoform B"/>
    <property type="match status" value="1"/>
</dbReference>
<keyword evidence="8 9" id="KW-0472">Membrane</keyword>
<feature type="repeat" description="Solcar" evidence="9">
    <location>
        <begin position="214"/>
        <end position="296"/>
    </location>
</feature>
<organism evidence="11 12">
    <name type="scientific">Panagrellus redivivus</name>
    <name type="common">Microworm</name>
    <dbReference type="NCBI Taxonomy" id="6233"/>
    <lineage>
        <taxon>Eukaryota</taxon>
        <taxon>Metazoa</taxon>
        <taxon>Ecdysozoa</taxon>
        <taxon>Nematoda</taxon>
        <taxon>Chromadorea</taxon>
        <taxon>Rhabditida</taxon>
        <taxon>Tylenchina</taxon>
        <taxon>Panagrolaimomorpha</taxon>
        <taxon>Panagrolaimoidea</taxon>
        <taxon>Panagrolaimidae</taxon>
        <taxon>Panagrellus</taxon>
    </lineage>
</organism>
<dbReference type="GO" id="GO:0000064">
    <property type="term" value="F:L-ornithine transmembrane transporter activity"/>
    <property type="evidence" value="ECO:0007669"/>
    <property type="project" value="TreeGrafter"/>
</dbReference>